<evidence type="ECO:0000313" key="8">
    <source>
        <dbReference type="EMBL" id="MWC44861.1"/>
    </source>
</evidence>
<dbReference type="GO" id="GO:0000271">
    <property type="term" value="P:polysaccharide biosynthetic process"/>
    <property type="evidence" value="ECO:0007669"/>
    <property type="project" value="TreeGrafter"/>
</dbReference>
<dbReference type="SUPFAM" id="SSF51182">
    <property type="entry name" value="RmlC-like cupins"/>
    <property type="match status" value="1"/>
</dbReference>
<dbReference type="Proteomes" id="UP000323502">
    <property type="component" value="Unassembled WGS sequence"/>
</dbReference>
<dbReference type="OrthoDB" id="9800680at2"/>
<comment type="similarity">
    <text evidence="7">Belongs to the dTDP-4-dehydrorhamnose 3,5-epimerase family.</text>
</comment>
<dbReference type="NCBIfam" id="TIGR01221">
    <property type="entry name" value="rmlC"/>
    <property type="match status" value="1"/>
</dbReference>
<name>A0A1G7QBK4_9SPHN</name>
<dbReference type="CDD" id="cd00438">
    <property type="entry name" value="cupin_RmlC"/>
    <property type="match status" value="1"/>
</dbReference>
<dbReference type="EMBL" id="WSUT01000005">
    <property type="protein sequence ID" value="MWC44861.1"/>
    <property type="molecule type" value="Genomic_DNA"/>
</dbReference>
<feature type="active site" description="Proton acceptor" evidence="5">
    <location>
        <position position="62"/>
    </location>
</feature>
<dbReference type="InterPro" id="IPR011051">
    <property type="entry name" value="RmlC_Cupin_sf"/>
</dbReference>
<dbReference type="UniPathway" id="UPA00124"/>
<dbReference type="GO" id="GO:0019305">
    <property type="term" value="P:dTDP-rhamnose biosynthetic process"/>
    <property type="evidence" value="ECO:0007669"/>
    <property type="project" value="UniProtKB-UniRule"/>
</dbReference>
<evidence type="ECO:0000256" key="3">
    <source>
        <dbReference type="ARBA" id="ARBA00012098"/>
    </source>
</evidence>
<dbReference type="InterPro" id="IPR014710">
    <property type="entry name" value="RmlC-like_jellyroll"/>
</dbReference>
<feature type="active site" description="Proton donor" evidence="5">
    <location>
        <position position="132"/>
    </location>
</feature>
<dbReference type="EMBL" id="FNBI01000008">
    <property type="protein sequence ID" value="SDF95309.1"/>
    <property type="molecule type" value="Genomic_DNA"/>
</dbReference>
<dbReference type="AlphaFoldDB" id="A0A1G7QBK4"/>
<reference evidence="8 11" key="2">
    <citation type="submission" date="2019-12" db="EMBL/GenBank/DDBJ databases">
        <authorList>
            <person name="Zheng J."/>
        </authorList>
    </citation>
    <scope>NUCLEOTIDE SEQUENCE [LARGE SCALE GENOMIC DNA]</scope>
    <source>
        <strain evidence="8 11">DSM 27347</strain>
    </source>
</reference>
<sequence>MKFHKTDLQDALLIELEERGDERGFFARSMCQDEFTAAGMIPAYVQQNVSMSAHKGTVRGMHFQRAPHSEAKLIRCVRGAILDVIVDLRPASPSYMRSEAFLLDDRDRRQLYVPPGFAHGFQTLTDDVEVTYLVSALYTPSSEGGLRHDDPELGIAWPLVATVVSPKDAAWPLIDRAALPAL</sequence>
<dbReference type="Proteomes" id="UP000436801">
    <property type="component" value="Unassembled WGS sequence"/>
</dbReference>
<evidence type="ECO:0000256" key="5">
    <source>
        <dbReference type="PIRSR" id="PIRSR600888-1"/>
    </source>
</evidence>
<keyword evidence="10" id="KW-1185">Reference proteome</keyword>
<keyword evidence="7 8" id="KW-0413">Isomerase</keyword>
<proteinExistence type="inferred from homology"/>
<dbReference type="EC" id="5.1.3.13" evidence="3 7"/>
<evidence type="ECO:0000256" key="7">
    <source>
        <dbReference type="RuleBase" id="RU364069"/>
    </source>
</evidence>
<dbReference type="Gene3D" id="2.60.120.10">
    <property type="entry name" value="Jelly Rolls"/>
    <property type="match status" value="1"/>
</dbReference>
<evidence type="ECO:0000256" key="4">
    <source>
        <dbReference type="ARBA" id="ARBA00019595"/>
    </source>
</evidence>
<dbReference type="RefSeq" id="WP_112382886.1">
    <property type="nucleotide sequence ID" value="NZ_CP178397.1"/>
</dbReference>
<gene>
    <name evidence="8" type="primary">rfbC</name>
    <name evidence="8" type="ORF">GQR91_14650</name>
    <name evidence="9" type="ORF">SAMN05216557_10823</name>
</gene>
<evidence type="ECO:0000256" key="1">
    <source>
        <dbReference type="ARBA" id="ARBA00001298"/>
    </source>
</evidence>
<organism evidence="9 10">
    <name type="scientific">Sphingomonas carotinifaciens</name>
    <dbReference type="NCBI Taxonomy" id="1166323"/>
    <lineage>
        <taxon>Bacteria</taxon>
        <taxon>Pseudomonadati</taxon>
        <taxon>Pseudomonadota</taxon>
        <taxon>Alphaproteobacteria</taxon>
        <taxon>Sphingomonadales</taxon>
        <taxon>Sphingomonadaceae</taxon>
        <taxon>Sphingomonas</taxon>
    </lineage>
</organism>
<evidence type="ECO:0000256" key="6">
    <source>
        <dbReference type="PIRSR" id="PIRSR600888-3"/>
    </source>
</evidence>
<dbReference type="PANTHER" id="PTHR21047:SF2">
    <property type="entry name" value="THYMIDINE DIPHOSPHO-4-KETO-RHAMNOSE 3,5-EPIMERASE"/>
    <property type="match status" value="1"/>
</dbReference>
<evidence type="ECO:0000313" key="10">
    <source>
        <dbReference type="Proteomes" id="UP000323502"/>
    </source>
</evidence>
<evidence type="ECO:0000313" key="9">
    <source>
        <dbReference type="EMBL" id="SDF95309.1"/>
    </source>
</evidence>
<protein>
    <recommendedName>
        <fullName evidence="4 7">dTDP-4-dehydrorhamnose 3,5-epimerase</fullName>
        <ecNumber evidence="3 7">5.1.3.13</ecNumber>
    </recommendedName>
    <alternativeName>
        <fullName evidence="7">Thymidine diphospho-4-keto-rhamnose 3,5-epimerase</fullName>
    </alternativeName>
</protein>
<dbReference type="Pfam" id="PF00908">
    <property type="entry name" value="dTDP_sugar_isom"/>
    <property type="match status" value="1"/>
</dbReference>
<comment type="subunit">
    <text evidence="7">Homodimer.</text>
</comment>
<dbReference type="PANTHER" id="PTHR21047">
    <property type="entry name" value="DTDP-6-DEOXY-D-GLUCOSE-3,5 EPIMERASE"/>
    <property type="match status" value="1"/>
</dbReference>
<comment type="function">
    <text evidence="2 7">Catalyzes the epimerization of the C3' and C5'positions of dTDP-6-deoxy-D-xylo-4-hexulose, forming dTDP-6-deoxy-L-lyxo-4-hexulose.</text>
</comment>
<evidence type="ECO:0000313" key="11">
    <source>
        <dbReference type="Proteomes" id="UP000436801"/>
    </source>
</evidence>
<comment type="pathway">
    <text evidence="7">Carbohydrate biosynthesis; dTDP-L-rhamnose biosynthesis.</text>
</comment>
<comment type="catalytic activity">
    <reaction evidence="1 7">
        <text>dTDP-4-dehydro-6-deoxy-alpha-D-glucose = dTDP-4-dehydro-beta-L-rhamnose</text>
        <dbReference type="Rhea" id="RHEA:16969"/>
        <dbReference type="ChEBI" id="CHEBI:57649"/>
        <dbReference type="ChEBI" id="CHEBI:62830"/>
        <dbReference type="EC" id="5.1.3.13"/>
    </reaction>
</comment>
<feature type="site" description="Participates in a stacking interaction with the thymidine ring of dTDP-4-oxo-6-deoxyglucose" evidence="6">
    <location>
        <position position="138"/>
    </location>
</feature>
<dbReference type="InterPro" id="IPR000888">
    <property type="entry name" value="RmlC-like"/>
</dbReference>
<evidence type="ECO:0000256" key="2">
    <source>
        <dbReference type="ARBA" id="ARBA00001997"/>
    </source>
</evidence>
<dbReference type="GO" id="GO:0005829">
    <property type="term" value="C:cytosol"/>
    <property type="evidence" value="ECO:0007669"/>
    <property type="project" value="TreeGrafter"/>
</dbReference>
<dbReference type="GO" id="GO:0008830">
    <property type="term" value="F:dTDP-4-dehydrorhamnose 3,5-epimerase activity"/>
    <property type="evidence" value="ECO:0007669"/>
    <property type="project" value="UniProtKB-UniRule"/>
</dbReference>
<reference evidence="9 10" key="1">
    <citation type="submission" date="2016-10" db="EMBL/GenBank/DDBJ databases">
        <authorList>
            <person name="Varghese N."/>
            <person name="Submissions S."/>
        </authorList>
    </citation>
    <scope>NUCLEOTIDE SEQUENCE [LARGE SCALE GENOMIC DNA]</scope>
    <source>
        <strain evidence="9 10">S7-754</strain>
    </source>
</reference>
<accession>A0A1G7QBK4</accession>